<evidence type="ECO:0000256" key="3">
    <source>
        <dbReference type="ARBA" id="ARBA00022989"/>
    </source>
</evidence>
<dbReference type="InterPro" id="IPR024163">
    <property type="entry name" value="Aerotolerance_reg_N"/>
</dbReference>
<dbReference type="Pfam" id="PF07584">
    <property type="entry name" value="BatA"/>
    <property type="match status" value="1"/>
</dbReference>
<name>A0A7W9NDL3_9PSEU</name>
<keyword evidence="3 5" id="KW-1133">Transmembrane helix</keyword>
<evidence type="ECO:0000256" key="5">
    <source>
        <dbReference type="SAM" id="Phobius"/>
    </source>
</evidence>
<accession>A0A7W9NDL3</accession>
<protein>
    <submittedName>
        <fullName evidence="7">Ca-activated chloride channel family protein</fullName>
    </submittedName>
</protein>
<dbReference type="EMBL" id="JACHIR010000001">
    <property type="protein sequence ID" value="MBB5889387.1"/>
    <property type="molecule type" value="Genomic_DNA"/>
</dbReference>
<reference evidence="7 8" key="1">
    <citation type="submission" date="2020-08" db="EMBL/GenBank/DDBJ databases">
        <title>Sequencing the genomes of 1000 actinobacteria strains.</title>
        <authorList>
            <person name="Klenk H.-P."/>
        </authorList>
    </citation>
    <scope>NUCLEOTIDE SEQUENCE [LARGE SCALE GENOMIC DNA]</scope>
    <source>
        <strain evidence="7 8">DSM 43851</strain>
    </source>
</reference>
<sequence>MSLSGFADPLWLLLIGVVAVLAVGYLITQRLRRRDTKRFTNLELLERVAPRRPGWQRHIPPAMLAVGLILLSIALAGPTAEQKVPRNRATVMLVVDVSLSMNSKDIPPSRLAAAQQAAKSFADQLTPGVNLGLIEFAGSATTLVSPTTDRTQVKAGIDALKPAEGTATGDAIAAAVQAIQSFGKLITGADGPPPARIVLLSDGRENTPADPNAQRGAYTQARAAKQAQMPISGIYFGTKGGTADVEGQQEDVPGDQQAMQQIAQLSGGDAYDAESAGQLQNVYSTLASQIGYETKQVDASQPWLALGTLISLLSVAASVLITQRIS</sequence>
<gene>
    <name evidence="7" type="ORF">BJ998_000583</name>
</gene>
<dbReference type="Pfam" id="PF13519">
    <property type="entry name" value="VWA_2"/>
    <property type="match status" value="1"/>
</dbReference>
<dbReference type="InterPro" id="IPR036465">
    <property type="entry name" value="vWFA_dom_sf"/>
</dbReference>
<dbReference type="Proteomes" id="UP000585638">
    <property type="component" value="Unassembled WGS sequence"/>
</dbReference>
<evidence type="ECO:0000256" key="4">
    <source>
        <dbReference type="ARBA" id="ARBA00023136"/>
    </source>
</evidence>
<dbReference type="Gene3D" id="3.40.50.410">
    <property type="entry name" value="von Willebrand factor, type A domain"/>
    <property type="match status" value="1"/>
</dbReference>
<keyword evidence="2 5" id="KW-0812">Transmembrane</keyword>
<dbReference type="AlphaFoldDB" id="A0A7W9NDL3"/>
<feature type="domain" description="VWFA" evidence="6">
    <location>
        <begin position="90"/>
        <end position="286"/>
    </location>
</feature>
<dbReference type="SUPFAM" id="SSF53300">
    <property type="entry name" value="vWA-like"/>
    <property type="match status" value="1"/>
</dbReference>
<dbReference type="PANTHER" id="PTHR22550:SF5">
    <property type="entry name" value="LEUCINE ZIPPER PROTEIN 4"/>
    <property type="match status" value="1"/>
</dbReference>
<evidence type="ECO:0000313" key="8">
    <source>
        <dbReference type="Proteomes" id="UP000585638"/>
    </source>
</evidence>
<feature type="transmembrane region" description="Helical" evidence="5">
    <location>
        <begin position="61"/>
        <end position="80"/>
    </location>
</feature>
<dbReference type="SMART" id="SM00327">
    <property type="entry name" value="VWA"/>
    <property type="match status" value="1"/>
</dbReference>
<feature type="transmembrane region" description="Helical" evidence="5">
    <location>
        <begin position="6"/>
        <end position="28"/>
    </location>
</feature>
<proteinExistence type="predicted"/>
<keyword evidence="1" id="KW-1003">Cell membrane</keyword>
<evidence type="ECO:0000259" key="6">
    <source>
        <dbReference type="PROSITE" id="PS50234"/>
    </source>
</evidence>
<keyword evidence="4 5" id="KW-0472">Membrane</keyword>
<evidence type="ECO:0000313" key="7">
    <source>
        <dbReference type="EMBL" id="MBB5889387.1"/>
    </source>
</evidence>
<dbReference type="NCBIfam" id="NF010238">
    <property type="entry name" value="PRK13685.1"/>
    <property type="match status" value="1"/>
</dbReference>
<evidence type="ECO:0000256" key="1">
    <source>
        <dbReference type="ARBA" id="ARBA00022475"/>
    </source>
</evidence>
<dbReference type="PROSITE" id="PS50234">
    <property type="entry name" value="VWFA"/>
    <property type="match status" value="1"/>
</dbReference>
<dbReference type="InterPro" id="IPR002035">
    <property type="entry name" value="VWF_A"/>
</dbReference>
<dbReference type="RefSeq" id="WP_184858214.1">
    <property type="nucleotide sequence ID" value="NZ_BAAAWY010000020.1"/>
</dbReference>
<comment type="caution">
    <text evidence="7">The sequence shown here is derived from an EMBL/GenBank/DDBJ whole genome shotgun (WGS) entry which is preliminary data.</text>
</comment>
<organism evidence="7 8">
    <name type="scientific">Kutzneria kofuensis</name>
    <dbReference type="NCBI Taxonomy" id="103725"/>
    <lineage>
        <taxon>Bacteria</taxon>
        <taxon>Bacillati</taxon>
        <taxon>Actinomycetota</taxon>
        <taxon>Actinomycetes</taxon>
        <taxon>Pseudonocardiales</taxon>
        <taxon>Pseudonocardiaceae</taxon>
        <taxon>Kutzneria</taxon>
    </lineage>
</organism>
<dbReference type="PANTHER" id="PTHR22550">
    <property type="entry name" value="SPORE GERMINATION PROTEIN"/>
    <property type="match status" value="1"/>
</dbReference>
<keyword evidence="8" id="KW-1185">Reference proteome</keyword>
<dbReference type="InterPro" id="IPR050768">
    <property type="entry name" value="UPF0353/GerABKA_families"/>
</dbReference>
<evidence type="ECO:0000256" key="2">
    <source>
        <dbReference type="ARBA" id="ARBA00022692"/>
    </source>
</evidence>